<evidence type="ECO:0000256" key="3">
    <source>
        <dbReference type="ARBA" id="ARBA00022618"/>
    </source>
</evidence>
<dbReference type="EC" id="6.5.1.1" evidence="1"/>
<evidence type="ECO:0000256" key="2">
    <source>
        <dbReference type="ARBA" id="ARBA00022598"/>
    </source>
</evidence>
<accession>A0ABV7UFZ8</accession>
<reference evidence="16" key="1">
    <citation type="journal article" date="2019" name="Int. J. Syst. Evol. Microbiol.">
        <title>The Global Catalogue of Microorganisms (GCM) 10K type strain sequencing project: providing services to taxonomists for standard genome sequencing and annotation.</title>
        <authorList>
            <consortium name="The Broad Institute Genomics Platform"/>
            <consortium name="The Broad Institute Genome Sequencing Center for Infectious Disease"/>
            <person name="Wu L."/>
            <person name="Ma J."/>
        </authorList>
    </citation>
    <scope>NUCLEOTIDE SEQUENCE [LARGE SCALE GENOMIC DNA]</scope>
    <source>
        <strain evidence="16">KCTC 42282</strain>
    </source>
</reference>
<dbReference type="PANTHER" id="PTHR45674">
    <property type="entry name" value="DNA LIGASE 1/3 FAMILY MEMBER"/>
    <property type="match status" value="1"/>
</dbReference>
<keyword evidence="12" id="KW-0131">Cell cycle</keyword>
<keyword evidence="5" id="KW-0479">Metal-binding</keyword>
<evidence type="ECO:0000256" key="13">
    <source>
        <dbReference type="ARBA" id="ARBA00034003"/>
    </source>
</evidence>
<evidence type="ECO:0000256" key="11">
    <source>
        <dbReference type="ARBA" id="ARBA00023204"/>
    </source>
</evidence>
<proteinExistence type="predicted"/>
<evidence type="ECO:0000256" key="1">
    <source>
        <dbReference type="ARBA" id="ARBA00012727"/>
    </source>
</evidence>
<dbReference type="InterPro" id="IPR012309">
    <property type="entry name" value="DNA_ligase_ATP-dep_C"/>
</dbReference>
<keyword evidence="11" id="KW-0234">DNA repair</keyword>
<evidence type="ECO:0000256" key="12">
    <source>
        <dbReference type="ARBA" id="ARBA00023306"/>
    </source>
</evidence>
<evidence type="ECO:0000256" key="8">
    <source>
        <dbReference type="ARBA" id="ARBA00022840"/>
    </source>
</evidence>
<dbReference type="PANTHER" id="PTHR45674:SF13">
    <property type="entry name" value="DNA LIGASE-RELATED"/>
    <property type="match status" value="1"/>
</dbReference>
<evidence type="ECO:0000259" key="14">
    <source>
        <dbReference type="PROSITE" id="PS50160"/>
    </source>
</evidence>
<dbReference type="InterPro" id="IPR050191">
    <property type="entry name" value="ATP-dep_DNA_ligase"/>
</dbReference>
<evidence type="ECO:0000256" key="5">
    <source>
        <dbReference type="ARBA" id="ARBA00022723"/>
    </source>
</evidence>
<evidence type="ECO:0000256" key="4">
    <source>
        <dbReference type="ARBA" id="ARBA00022705"/>
    </source>
</evidence>
<dbReference type="NCBIfam" id="TIGR04120">
    <property type="entry name" value="DNA_lig_bact"/>
    <property type="match status" value="1"/>
</dbReference>
<keyword evidence="9" id="KW-0460">Magnesium</keyword>
<dbReference type="PROSITE" id="PS00697">
    <property type="entry name" value="DNA_LIGASE_A1"/>
    <property type="match status" value="1"/>
</dbReference>
<comment type="catalytic activity">
    <reaction evidence="13">
        <text>ATP + (deoxyribonucleotide)n-3'-hydroxyl + 5'-phospho-(deoxyribonucleotide)m = (deoxyribonucleotide)n+m + AMP + diphosphate.</text>
        <dbReference type="EC" id="6.5.1.1"/>
    </reaction>
</comment>
<dbReference type="SUPFAM" id="SSF50249">
    <property type="entry name" value="Nucleic acid-binding proteins"/>
    <property type="match status" value="1"/>
</dbReference>
<dbReference type="InterPro" id="IPR016059">
    <property type="entry name" value="DNA_ligase_ATP-dep_CS"/>
</dbReference>
<organism evidence="15 16">
    <name type="scientific">Camelimonas fluminis</name>
    <dbReference type="NCBI Taxonomy" id="1576911"/>
    <lineage>
        <taxon>Bacteria</taxon>
        <taxon>Pseudomonadati</taxon>
        <taxon>Pseudomonadota</taxon>
        <taxon>Alphaproteobacteria</taxon>
        <taxon>Hyphomicrobiales</taxon>
        <taxon>Chelatococcaceae</taxon>
        <taxon>Camelimonas</taxon>
    </lineage>
</organism>
<dbReference type="PROSITE" id="PS50160">
    <property type="entry name" value="DNA_LIGASE_A3"/>
    <property type="match status" value="1"/>
</dbReference>
<dbReference type="Pfam" id="PF01068">
    <property type="entry name" value="DNA_ligase_A_M"/>
    <property type="match status" value="1"/>
</dbReference>
<dbReference type="Gene3D" id="2.40.50.140">
    <property type="entry name" value="Nucleic acid-binding proteins"/>
    <property type="match status" value="1"/>
</dbReference>
<evidence type="ECO:0000313" key="16">
    <source>
        <dbReference type="Proteomes" id="UP001595704"/>
    </source>
</evidence>
<keyword evidence="6" id="KW-0547">Nucleotide-binding</keyword>
<dbReference type="Proteomes" id="UP001595704">
    <property type="component" value="Unassembled WGS sequence"/>
</dbReference>
<keyword evidence="4" id="KW-0235">DNA replication</keyword>
<sequence>MKRFADLIDRLSCESGRNARLRMLRDYFATTPDPDRGYALAALTGDLSFANAKPALIRQMISARTDPTLFAMSYDYVGDLSETAALLWPDAGAGTRNDLSLTAVVETMTAALRPQMADLLASWLDDLDETGRWALLKLVTGSFRIGISARLTRTALAQYGNRDVEEIEAVWHGLTPPYLPLFAWLEGRGPRPKPQHLAPFRSPMLAQPINETELRQLNPPDFVAEWKWDGIRVQAALGTGGDGAPIARLWSRSGEDISAAFPDLIAELTGKAHFEGAIDGELLVVQNGAVQSFNVLQQRLNRKTASSKLQAQYPAHIRAWDALALNGEDLAPLPWTERREHLENLVSRLNSPRISLSPLVPFASWDELAAARGAPAATDLGVDAAAVEGCMLKRRDSPYISGRPKGPWFKWKRDPHLIDAVLMYAQRGHGKRSSFHSDFTFGVWRTGDDGARVLTPVGKAYFGFTDEELGQLDRFVRANTINRFGPVREVTHTAAHGLVLEIAFEGLRRSPRHKSGVAMRFPRIHRIRWDKPPGEADELATLEKLLAAD</sequence>
<dbReference type="Gene3D" id="3.30.470.30">
    <property type="entry name" value="DNA ligase/mRNA capping enzyme"/>
    <property type="match status" value="1"/>
</dbReference>
<dbReference type="NCBIfam" id="NF006701">
    <property type="entry name" value="PRK09247.1"/>
    <property type="match status" value="1"/>
</dbReference>
<dbReference type="CDD" id="cd07972">
    <property type="entry name" value="OBF_DNA_ligase_Arch_LigB"/>
    <property type="match status" value="1"/>
</dbReference>
<keyword evidence="7" id="KW-0227">DNA damage</keyword>
<dbReference type="SUPFAM" id="SSF56091">
    <property type="entry name" value="DNA ligase/mRNA capping enzyme, catalytic domain"/>
    <property type="match status" value="1"/>
</dbReference>
<keyword evidence="3" id="KW-0132">Cell division</keyword>
<feature type="domain" description="ATP-dependent DNA ligase family profile" evidence="14">
    <location>
        <begin position="308"/>
        <end position="445"/>
    </location>
</feature>
<name>A0ABV7UFZ8_9HYPH</name>
<dbReference type="RefSeq" id="WP_191319434.1">
    <property type="nucleotide sequence ID" value="NZ_BNCG01000008.1"/>
</dbReference>
<evidence type="ECO:0000256" key="6">
    <source>
        <dbReference type="ARBA" id="ARBA00022741"/>
    </source>
</evidence>
<gene>
    <name evidence="15" type="ORF">ACFONL_08680</name>
</gene>
<dbReference type="Gene3D" id="1.10.3260.10">
    <property type="entry name" value="DNA ligase, ATP-dependent, N-terminal domain"/>
    <property type="match status" value="1"/>
</dbReference>
<keyword evidence="10" id="KW-0233">DNA recombination</keyword>
<dbReference type="InterPro" id="IPR036599">
    <property type="entry name" value="DNA_ligase_N_sf"/>
</dbReference>
<keyword evidence="8" id="KW-0067">ATP-binding</keyword>
<evidence type="ECO:0000313" key="15">
    <source>
        <dbReference type="EMBL" id="MFC3637458.1"/>
    </source>
</evidence>
<evidence type="ECO:0000256" key="7">
    <source>
        <dbReference type="ARBA" id="ARBA00022763"/>
    </source>
</evidence>
<comment type="caution">
    <text evidence="15">The sequence shown here is derived from an EMBL/GenBank/DDBJ whole genome shotgun (WGS) entry which is preliminary data.</text>
</comment>
<evidence type="ECO:0000256" key="9">
    <source>
        <dbReference type="ARBA" id="ARBA00022842"/>
    </source>
</evidence>
<dbReference type="InterPro" id="IPR012340">
    <property type="entry name" value="NA-bd_OB-fold"/>
</dbReference>
<dbReference type="InterPro" id="IPR026333">
    <property type="entry name" value="ATP_dep_DNA_lig_pp_1105_fam"/>
</dbReference>
<dbReference type="Pfam" id="PF04679">
    <property type="entry name" value="DNA_ligase_A_C"/>
    <property type="match status" value="1"/>
</dbReference>
<dbReference type="InterPro" id="IPR012310">
    <property type="entry name" value="DNA_ligase_ATP-dep_cent"/>
</dbReference>
<keyword evidence="16" id="KW-1185">Reference proteome</keyword>
<protein>
    <recommendedName>
        <fullName evidence="1">DNA ligase (ATP)</fullName>
        <ecNumber evidence="1">6.5.1.1</ecNumber>
    </recommendedName>
</protein>
<evidence type="ECO:0000256" key="10">
    <source>
        <dbReference type="ARBA" id="ARBA00023172"/>
    </source>
</evidence>
<keyword evidence="2 15" id="KW-0436">Ligase</keyword>
<dbReference type="GO" id="GO:0003910">
    <property type="term" value="F:DNA ligase (ATP) activity"/>
    <property type="evidence" value="ECO:0007669"/>
    <property type="project" value="UniProtKB-EC"/>
</dbReference>
<dbReference type="EMBL" id="JBHRYC010000038">
    <property type="protein sequence ID" value="MFC3637458.1"/>
    <property type="molecule type" value="Genomic_DNA"/>
</dbReference>